<dbReference type="PANTHER" id="PTHR23389">
    <property type="entry name" value="CHROMOSOME TRANSMISSION FIDELITY FACTOR 18"/>
    <property type="match status" value="1"/>
</dbReference>
<dbReference type="EnsemblMetazoa" id="tetur24g01110.1">
    <property type="protein sequence ID" value="tetur24g01110.1"/>
    <property type="gene ID" value="tetur24g01110"/>
</dbReference>
<dbReference type="OMA" id="QYKIFEV"/>
<evidence type="ECO:0000313" key="3">
    <source>
        <dbReference type="Proteomes" id="UP000015104"/>
    </source>
</evidence>
<organism evidence="2 3">
    <name type="scientific">Tetranychus urticae</name>
    <name type="common">Two-spotted spider mite</name>
    <dbReference type="NCBI Taxonomy" id="32264"/>
    <lineage>
        <taxon>Eukaryota</taxon>
        <taxon>Metazoa</taxon>
        <taxon>Ecdysozoa</taxon>
        <taxon>Arthropoda</taxon>
        <taxon>Chelicerata</taxon>
        <taxon>Arachnida</taxon>
        <taxon>Acari</taxon>
        <taxon>Acariformes</taxon>
        <taxon>Trombidiformes</taxon>
        <taxon>Prostigmata</taxon>
        <taxon>Eleutherengona</taxon>
        <taxon>Raphignathae</taxon>
        <taxon>Tetranychoidea</taxon>
        <taxon>Tetranychidae</taxon>
        <taxon>Tetranychus</taxon>
    </lineage>
</organism>
<dbReference type="Pfam" id="PF00004">
    <property type="entry name" value="AAA"/>
    <property type="match status" value="1"/>
</dbReference>
<dbReference type="GO" id="GO:0061860">
    <property type="term" value="F:DNA clamp unloader activity"/>
    <property type="evidence" value="ECO:0007669"/>
    <property type="project" value="TreeGrafter"/>
</dbReference>
<dbReference type="SUPFAM" id="SSF52540">
    <property type="entry name" value="P-loop containing nucleoside triphosphate hydrolases"/>
    <property type="match status" value="1"/>
</dbReference>
<dbReference type="EMBL" id="CAEY01000640">
    <property type="status" value="NOT_ANNOTATED_CDS"/>
    <property type="molecule type" value="Genomic_DNA"/>
</dbReference>
<dbReference type="InterPro" id="IPR003959">
    <property type="entry name" value="ATPase_AAA_core"/>
</dbReference>
<dbReference type="Gene3D" id="3.40.50.300">
    <property type="entry name" value="P-loop containing nucleotide triphosphate hydrolases"/>
    <property type="match status" value="1"/>
</dbReference>
<dbReference type="InterPro" id="IPR003593">
    <property type="entry name" value="AAA+_ATPase"/>
</dbReference>
<dbReference type="OrthoDB" id="9996895at2759"/>
<dbReference type="GO" id="GO:0003677">
    <property type="term" value="F:DNA binding"/>
    <property type="evidence" value="ECO:0007669"/>
    <property type="project" value="TreeGrafter"/>
</dbReference>
<dbReference type="CDD" id="cd00009">
    <property type="entry name" value="AAA"/>
    <property type="match status" value="1"/>
</dbReference>
<evidence type="ECO:0000313" key="2">
    <source>
        <dbReference type="EnsemblMetazoa" id="tetur24g01110.1"/>
    </source>
</evidence>
<feature type="domain" description="AAA+ ATPase" evidence="1">
    <location>
        <begin position="99"/>
        <end position="251"/>
    </location>
</feature>
<evidence type="ECO:0000259" key="1">
    <source>
        <dbReference type="SMART" id="SM00382"/>
    </source>
</evidence>
<dbReference type="Proteomes" id="UP000015104">
    <property type="component" value="Unassembled WGS sequence"/>
</dbReference>
<gene>
    <name evidence="2" type="primary">107367912</name>
</gene>
<dbReference type="GO" id="GO:0005634">
    <property type="term" value="C:nucleus"/>
    <property type="evidence" value="ECO:0007669"/>
    <property type="project" value="TreeGrafter"/>
</dbReference>
<dbReference type="eggNOG" id="KOG1968">
    <property type="taxonomic scope" value="Eukaryota"/>
</dbReference>
<accession>T1KWC1</accession>
<proteinExistence type="predicted"/>
<dbReference type="GO" id="GO:0005524">
    <property type="term" value="F:ATP binding"/>
    <property type="evidence" value="ECO:0007669"/>
    <property type="project" value="InterPro"/>
</dbReference>
<dbReference type="HOGENOM" id="CLU_592294_0_0_1"/>
<dbReference type="AlphaFoldDB" id="T1KWC1"/>
<protein>
    <recommendedName>
        <fullName evidence="1">AAA+ ATPase domain-containing protein</fullName>
    </recommendedName>
</protein>
<dbReference type="PANTHER" id="PTHR23389:SF21">
    <property type="entry name" value="ATPASE FAMILY AAA DOMAIN-CONTAINING PROTEIN 5"/>
    <property type="match status" value="1"/>
</dbReference>
<name>T1KWC1_TETUR</name>
<dbReference type="SMART" id="SM00382">
    <property type="entry name" value="AAA"/>
    <property type="match status" value="1"/>
</dbReference>
<dbReference type="InterPro" id="IPR027417">
    <property type="entry name" value="P-loop_NTPase"/>
</dbReference>
<reference evidence="2" key="2">
    <citation type="submission" date="2015-06" db="UniProtKB">
        <authorList>
            <consortium name="EnsemblMetazoa"/>
        </authorList>
    </citation>
    <scope>IDENTIFICATION</scope>
</reference>
<dbReference type="GO" id="GO:0016887">
    <property type="term" value="F:ATP hydrolysis activity"/>
    <property type="evidence" value="ECO:0007669"/>
    <property type="project" value="InterPro"/>
</dbReference>
<reference evidence="3" key="1">
    <citation type="submission" date="2011-08" db="EMBL/GenBank/DDBJ databases">
        <authorList>
            <person name="Rombauts S."/>
        </authorList>
    </citation>
    <scope>NUCLEOTIDE SEQUENCE</scope>
    <source>
        <strain evidence="3">London</strain>
    </source>
</reference>
<sequence>MDRFIIRKAPVVIIDDCPVGKRKVSQSRRKRCADQKVSTKKIKRQPSVEELPSLKIDPEVLWTNKYKPTCTKDMVGSHDKFNEIKRWIQDWSCSEDCWSNETLLIIGPPGIGKTSLVYAIAQELQYKIFEVNCSLAKKILQTTEKLHETIQTHQVCRNDTPKLTKFWSSPQTELNDRDDLPEISLSSNSIILFDDIDFMISDGVNGFWRALKNLILESKKPIILTATRYSEYLELFINPMKIFKIEPPQSTDIVKHINSIIVKEQSEILPISTSRIESFNGDVRRALNEYQYNSHNFKDSADDKMEITLHDDAKFTTLHYDLLCLSDVVALKAGIQSPDETRSGFMKGQDIPFNEMTNWRETAVDFIETINVLTKESFGDDSRTKTRLKDSDVKKFNDKLNDSYKKYNRSMSNQAFAIEFFPYLSIINTHLSSRRYQTRGSKQAKVPIGSVDPFLVKFPELD</sequence>
<keyword evidence="3" id="KW-1185">Reference proteome</keyword>
<dbReference type="STRING" id="32264.T1KWC1"/>
<dbReference type="KEGG" id="tut:107367912"/>